<dbReference type="OrthoDB" id="10475910at2759"/>
<evidence type="ECO:0000313" key="2">
    <source>
        <dbReference type="Proteomes" id="UP000001628"/>
    </source>
</evidence>
<reference evidence="1 2" key="1">
    <citation type="journal article" date="2011" name="PLoS Genet.">
        <title>Comparative genomic analysis of human fungal pathogens causing paracoccidioidomycosis.</title>
        <authorList>
            <person name="Desjardins C.A."/>
            <person name="Champion M.D."/>
            <person name="Holder J.W."/>
            <person name="Muszewska A."/>
            <person name="Goldberg J."/>
            <person name="Bailao A.M."/>
            <person name="Brigido M.M."/>
            <person name="Ferreira M.E."/>
            <person name="Garcia A.M."/>
            <person name="Grynberg M."/>
            <person name="Gujja S."/>
            <person name="Heiman D.I."/>
            <person name="Henn M.R."/>
            <person name="Kodira C.D."/>
            <person name="Leon-Narvaez H."/>
            <person name="Longo L.V."/>
            <person name="Ma L.J."/>
            <person name="Malavazi I."/>
            <person name="Matsuo A.L."/>
            <person name="Morais F.V."/>
            <person name="Pereira M."/>
            <person name="Rodriguez-Brito S."/>
            <person name="Sakthikumar S."/>
            <person name="Salem-Izacc S.M."/>
            <person name="Sykes S.M."/>
            <person name="Teixeira M.M."/>
            <person name="Vallejo M.C."/>
            <person name="Walter M.E."/>
            <person name="Yandava C."/>
            <person name="Young S."/>
            <person name="Zeng Q."/>
            <person name="Zucker J."/>
            <person name="Felipe M.S."/>
            <person name="Goldman G.H."/>
            <person name="Haas B.J."/>
            <person name="McEwen J.G."/>
            <person name="Nino-Vega G."/>
            <person name="Puccia R."/>
            <person name="San-Blas G."/>
            <person name="Soares C.M."/>
            <person name="Birren B.W."/>
            <person name="Cuomo C.A."/>
        </authorList>
    </citation>
    <scope>NUCLEOTIDE SEQUENCE [LARGE SCALE GENOMIC DNA]</scope>
    <source>
        <strain evidence="1 2">Pb18</strain>
    </source>
</reference>
<name>A0A0A0HW20_PARBD</name>
<dbReference type="VEuPathDB" id="FungiDB:PADG_12309"/>
<dbReference type="GeneID" id="22588206"/>
<dbReference type="EMBL" id="KN275967">
    <property type="protein sequence ID" value="KGM91625.1"/>
    <property type="molecule type" value="Genomic_DNA"/>
</dbReference>
<dbReference type="Proteomes" id="UP000001628">
    <property type="component" value="Unassembled WGS sequence"/>
</dbReference>
<dbReference type="HOGENOM" id="CLU_2159164_0_0_1"/>
<keyword evidence="2" id="KW-1185">Reference proteome</keyword>
<protein>
    <submittedName>
        <fullName evidence="1">Uncharacterized protein</fullName>
    </submittedName>
</protein>
<organism evidence="1 2">
    <name type="scientific">Paracoccidioides brasiliensis (strain Pb18)</name>
    <dbReference type="NCBI Taxonomy" id="502780"/>
    <lineage>
        <taxon>Eukaryota</taxon>
        <taxon>Fungi</taxon>
        <taxon>Dikarya</taxon>
        <taxon>Ascomycota</taxon>
        <taxon>Pezizomycotina</taxon>
        <taxon>Eurotiomycetes</taxon>
        <taxon>Eurotiomycetidae</taxon>
        <taxon>Onygenales</taxon>
        <taxon>Ajellomycetaceae</taxon>
        <taxon>Paracoccidioides</taxon>
    </lineage>
</organism>
<dbReference type="InParanoid" id="A0A0A0HW20"/>
<dbReference type="KEGG" id="pbn:PADG_12309"/>
<proteinExistence type="predicted"/>
<gene>
    <name evidence="1" type="ORF">PADG_12309</name>
</gene>
<dbReference type="AlphaFoldDB" id="A0A0A0HW20"/>
<dbReference type="RefSeq" id="XP_010762948.1">
    <property type="nucleotide sequence ID" value="XM_010764646.1"/>
</dbReference>
<evidence type="ECO:0000313" key="1">
    <source>
        <dbReference type="EMBL" id="KGM91625.1"/>
    </source>
</evidence>
<sequence>MSGACAIAKNGKGQVMMVKDRGGGGGGGGVVHREVPMVDRRKISSVGREVSRLFVRILSSSSLFHVLYGSLFLPQAHSAISSRKTPQREQINCLHSSTAMSAITRPPSPLELKSCSYVSWILQYRVH</sequence>
<accession>A0A0A0HW20</accession>